<reference evidence="1 2" key="1">
    <citation type="submission" date="2024-08" db="EMBL/GenBank/DDBJ databases">
        <title>Gnathostoma spinigerum genome.</title>
        <authorList>
            <person name="Gonzalez-Bertolin B."/>
            <person name="Monzon S."/>
            <person name="Zaballos A."/>
            <person name="Jimenez P."/>
            <person name="Dekumyoy P."/>
            <person name="Varona S."/>
            <person name="Cuesta I."/>
            <person name="Sumanam S."/>
            <person name="Adisakwattana P."/>
            <person name="Gasser R.B."/>
            <person name="Hernandez-Gonzalez A."/>
            <person name="Young N.D."/>
            <person name="Perteguer M.J."/>
        </authorList>
    </citation>
    <scope>NUCLEOTIDE SEQUENCE [LARGE SCALE GENOMIC DNA]</scope>
    <source>
        <strain evidence="1">AL3</strain>
        <tissue evidence="1">Liver</tissue>
    </source>
</reference>
<proteinExistence type="predicted"/>
<accession>A0ABD6EZY9</accession>
<organism evidence="1 2">
    <name type="scientific">Gnathostoma spinigerum</name>
    <dbReference type="NCBI Taxonomy" id="75299"/>
    <lineage>
        <taxon>Eukaryota</taxon>
        <taxon>Metazoa</taxon>
        <taxon>Ecdysozoa</taxon>
        <taxon>Nematoda</taxon>
        <taxon>Chromadorea</taxon>
        <taxon>Rhabditida</taxon>
        <taxon>Spirurina</taxon>
        <taxon>Gnathostomatomorpha</taxon>
        <taxon>Gnathostomatoidea</taxon>
        <taxon>Gnathostomatidae</taxon>
        <taxon>Gnathostoma</taxon>
    </lineage>
</organism>
<name>A0ABD6EZY9_9BILA</name>
<sequence length="84" mass="9709">MLQLAEYCECFDDMRLFSIYSVRSTNNVLVIDNDGTVYSMKKKGIDFGGGAHNDEYASSTPKIHLNEYRSYVLFYYFFVCGRCS</sequence>
<dbReference type="Proteomes" id="UP001608902">
    <property type="component" value="Unassembled WGS sequence"/>
</dbReference>
<evidence type="ECO:0000313" key="2">
    <source>
        <dbReference type="Proteomes" id="UP001608902"/>
    </source>
</evidence>
<evidence type="ECO:0000313" key="1">
    <source>
        <dbReference type="EMBL" id="MFH4985066.1"/>
    </source>
</evidence>
<protein>
    <submittedName>
        <fullName evidence="1">Uncharacterized protein</fullName>
    </submittedName>
</protein>
<dbReference type="EMBL" id="JBGFUD010029717">
    <property type="protein sequence ID" value="MFH4985066.1"/>
    <property type="molecule type" value="Genomic_DNA"/>
</dbReference>
<gene>
    <name evidence="1" type="ORF">AB6A40_011775</name>
</gene>
<keyword evidence="2" id="KW-1185">Reference proteome</keyword>
<dbReference type="AlphaFoldDB" id="A0ABD6EZY9"/>
<comment type="caution">
    <text evidence="1">The sequence shown here is derived from an EMBL/GenBank/DDBJ whole genome shotgun (WGS) entry which is preliminary data.</text>
</comment>